<evidence type="ECO:0000313" key="3">
    <source>
        <dbReference type="Proteomes" id="UP000798602"/>
    </source>
</evidence>
<evidence type="ECO:0000313" key="2">
    <source>
        <dbReference type="EMBL" id="NBL65837.1"/>
    </source>
</evidence>
<comment type="caution">
    <text evidence="2">The sequence shown here is derived from an EMBL/GenBank/DDBJ whole genome shotgun (WGS) entry which is preliminary data.</text>
</comment>
<evidence type="ECO:0008006" key="4">
    <source>
        <dbReference type="Google" id="ProtNLM"/>
    </source>
</evidence>
<keyword evidence="1" id="KW-0472">Membrane</keyword>
<gene>
    <name evidence="2" type="ORF">GV828_11555</name>
</gene>
<reference evidence="3" key="1">
    <citation type="submission" date="2020-01" db="EMBL/GenBank/DDBJ databases">
        <title>Sphingomonas sp. strain CSW-10.</title>
        <authorList>
            <person name="Chen W.-M."/>
        </authorList>
    </citation>
    <scope>NUCLEOTIDE SEQUENCE [LARGE SCALE GENOMIC DNA]</scope>
    <source>
        <strain evidence="3">NST-5</strain>
    </source>
</reference>
<keyword evidence="1" id="KW-1133">Transmembrane helix</keyword>
<feature type="transmembrane region" description="Helical" evidence="1">
    <location>
        <begin position="18"/>
        <end position="37"/>
    </location>
</feature>
<dbReference type="EMBL" id="JAABLM010000015">
    <property type="protein sequence ID" value="NBL65837.1"/>
    <property type="molecule type" value="Genomic_DNA"/>
</dbReference>
<evidence type="ECO:0000256" key="1">
    <source>
        <dbReference type="SAM" id="Phobius"/>
    </source>
</evidence>
<dbReference type="RefSeq" id="WP_166537663.1">
    <property type="nucleotide sequence ID" value="NZ_JAABLM010000015.1"/>
</dbReference>
<accession>A0ABW9ZAB6</accession>
<dbReference type="NCBIfam" id="NF041635">
    <property type="entry name" value="STM3941_fam"/>
    <property type="match status" value="1"/>
</dbReference>
<dbReference type="InterPro" id="IPR048136">
    <property type="entry name" value="STM3941-like"/>
</dbReference>
<dbReference type="Proteomes" id="UP000798602">
    <property type="component" value="Unassembled WGS sequence"/>
</dbReference>
<name>A0ABW9ZAB6_9FLAO</name>
<feature type="transmembrane region" description="Helical" evidence="1">
    <location>
        <begin position="49"/>
        <end position="70"/>
    </location>
</feature>
<proteinExistence type="predicted"/>
<keyword evidence="1" id="KW-0812">Transmembrane</keyword>
<protein>
    <recommendedName>
        <fullName evidence="4">Band 7 domain-containing protein</fullName>
    </recommendedName>
</protein>
<sequence>MISTHQTISIPLSKGKMLISLILALGFVGLSIYFLSAKDYFLHIINSPVLISIVGIAGIIFFGFSAIIIIRKLLVPKEGLIINSQGITDNSSGVSAGFIPWDIIVEIKEVSVMNQKFVSIQLNNPEKFIASQQNNFIKKVMTVNHEKFGSAVSISANNLKTNHVQLLDLLQSHLKQYNQITQNN</sequence>
<keyword evidence="3" id="KW-1185">Reference proteome</keyword>
<organism evidence="2 3">
    <name type="scientific">Flavobacterium ichthyis</name>
    <dbReference type="NCBI Taxonomy" id="2698827"/>
    <lineage>
        <taxon>Bacteria</taxon>
        <taxon>Pseudomonadati</taxon>
        <taxon>Bacteroidota</taxon>
        <taxon>Flavobacteriia</taxon>
        <taxon>Flavobacteriales</taxon>
        <taxon>Flavobacteriaceae</taxon>
        <taxon>Flavobacterium</taxon>
    </lineage>
</organism>